<dbReference type="AlphaFoldDB" id="A0A0M0L541"/>
<evidence type="ECO:0000256" key="3">
    <source>
        <dbReference type="ARBA" id="ARBA00022679"/>
    </source>
</evidence>
<dbReference type="EMBL" id="LILC01000015">
    <property type="protein sequence ID" value="KOO45962.1"/>
    <property type="molecule type" value="Genomic_DNA"/>
</dbReference>
<comment type="caution">
    <text evidence="7">The sequence shown here is derived from an EMBL/GenBank/DDBJ whole genome shotgun (WGS) entry which is preliminary data.</text>
</comment>
<evidence type="ECO:0000313" key="8">
    <source>
        <dbReference type="Proteomes" id="UP000037558"/>
    </source>
</evidence>
<dbReference type="STRING" id="284581.AMD01_12905"/>
<dbReference type="Pfam" id="PF00145">
    <property type="entry name" value="DNA_methylase"/>
    <property type="match status" value="2"/>
</dbReference>
<feature type="active site" evidence="6">
    <location>
        <position position="89"/>
    </location>
</feature>
<keyword evidence="3 6" id="KW-0808">Transferase</keyword>
<dbReference type="SUPFAM" id="SSF53335">
    <property type="entry name" value="S-adenosyl-L-methionine-dependent methyltransferases"/>
    <property type="match status" value="2"/>
</dbReference>
<dbReference type="GO" id="GO:0009307">
    <property type="term" value="P:DNA restriction-modification system"/>
    <property type="evidence" value="ECO:0007669"/>
    <property type="project" value="UniProtKB-KW"/>
</dbReference>
<dbReference type="InterPro" id="IPR031303">
    <property type="entry name" value="C5_meth_CS"/>
</dbReference>
<name>A0A0M0L541_9BACI</name>
<comment type="similarity">
    <text evidence="6">Belongs to the class I-like SAM-binding methyltransferase superfamily. C5-methyltransferase family.</text>
</comment>
<dbReference type="Proteomes" id="UP000037558">
    <property type="component" value="Unassembled WGS sequence"/>
</dbReference>
<accession>A0A0M0L541</accession>
<keyword evidence="4 6" id="KW-0949">S-adenosyl-L-methionine</keyword>
<dbReference type="GO" id="GO:0003886">
    <property type="term" value="F:DNA (cytosine-5-)-methyltransferase activity"/>
    <property type="evidence" value="ECO:0007669"/>
    <property type="project" value="UniProtKB-EC"/>
</dbReference>
<evidence type="ECO:0000256" key="4">
    <source>
        <dbReference type="ARBA" id="ARBA00022691"/>
    </source>
</evidence>
<keyword evidence="2 6" id="KW-0489">Methyltransferase</keyword>
<dbReference type="PANTHER" id="PTHR10629">
    <property type="entry name" value="CYTOSINE-SPECIFIC METHYLTRANSFERASE"/>
    <property type="match status" value="1"/>
</dbReference>
<dbReference type="PRINTS" id="PR00105">
    <property type="entry name" value="C5METTRFRASE"/>
</dbReference>
<dbReference type="InterPro" id="IPR029063">
    <property type="entry name" value="SAM-dependent_MTases_sf"/>
</dbReference>
<dbReference type="RefSeq" id="WP_053401834.1">
    <property type="nucleotide sequence ID" value="NZ_LILC01000015.1"/>
</dbReference>
<evidence type="ECO:0000256" key="1">
    <source>
        <dbReference type="ARBA" id="ARBA00011975"/>
    </source>
</evidence>
<dbReference type="PROSITE" id="PS51679">
    <property type="entry name" value="SAM_MT_C5"/>
    <property type="match status" value="1"/>
</dbReference>
<dbReference type="InterPro" id="IPR050390">
    <property type="entry name" value="C5-Methyltransferase"/>
</dbReference>
<keyword evidence="5" id="KW-0680">Restriction system</keyword>
<organism evidence="7 8">
    <name type="scientific">Priestia koreensis</name>
    <dbReference type="NCBI Taxonomy" id="284581"/>
    <lineage>
        <taxon>Bacteria</taxon>
        <taxon>Bacillati</taxon>
        <taxon>Bacillota</taxon>
        <taxon>Bacilli</taxon>
        <taxon>Bacillales</taxon>
        <taxon>Bacillaceae</taxon>
        <taxon>Priestia</taxon>
    </lineage>
</organism>
<dbReference type="EC" id="2.1.1.37" evidence="1"/>
<evidence type="ECO:0000256" key="2">
    <source>
        <dbReference type="ARBA" id="ARBA00022603"/>
    </source>
</evidence>
<dbReference type="InterPro" id="IPR001525">
    <property type="entry name" value="C5_MeTfrase"/>
</dbReference>
<keyword evidence="8" id="KW-1185">Reference proteome</keyword>
<reference evidence="8" key="1">
    <citation type="submission" date="2015-08" db="EMBL/GenBank/DDBJ databases">
        <title>Fjat-14210 dsm16467.</title>
        <authorList>
            <person name="Liu B."/>
            <person name="Wang J."/>
            <person name="Zhu Y."/>
            <person name="Liu G."/>
            <person name="Chen Q."/>
            <person name="Chen Z."/>
            <person name="Lan J."/>
            <person name="Che J."/>
            <person name="Ge C."/>
            <person name="Shi H."/>
            <person name="Pan Z."/>
            <person name="Liu X."/>
        </authorList>
    </citation>
    <scope>NUCLEOTIDE SEQUENCE [LARGE SCALE GENOMIC DNA]</scope>
    <source>
        <strain evidence="8">DSM 16467</strain>
    </source>
</reference>
<dbReference type="PANTHER" id="PTHR10629:SF52">
    <property type="entry name" value="DNA (CYTOSINE-5)-METHYLTRANSFERASE 1"/>
    <property type="match status" value="1"/>
</dbReference>
<dbReference type="GO" id="GO:0032259">
    <property type="term" value="P:methylation"/>
    <property type="evidence" value="ECO:0007669"/>
    <property type="project" value="UniProtKB-KW"/>
</dbReference>
<dbReference type="PROSITE" id="PS00095">
    <property type="entry name" value="C5_MTASE_2"/>
    <property type="match status" value="1"/>
</dbReference>
<evidence type="ECO:0000256" key="6">
    <source>
        <dbReference type="PROSITE-ProRule" id="PRU01016"/>
    </source>
</evidence>
<dbReference type="Gene3D" id="3.90.120.10">
    <property type="entry name" value="DNA Methylase, subunit A, domain 2"/>
    <property type="match status" value="1"/>
</dbReference>
<evidence type="ECO:0000256" key="5">
    <source>
        <dbReference type="ARBA" id="ARBA00022747"/>
    </source>
</evidence>
<dbReference type="OrthoDB" id="9813719at2"/>
<sequence length="564" mass="65098">MKEHVYNLVDLFAGAGGLSNGFQQTQRFNVVAAIELNEAAQSTYIINHNNNSNIILKDPATNQSDITKIDFTTLNLPSDQTVVVGGPPCQGFSNANRQKNYLISGNNQLVKEYVRAIRDIKPVAFLMENVKTMHSSVHKFFVTKTAKLNKNDFSSLQHLDLIAEDNEPIYSLDQIDLLVSNNDEIREFVENFESLSDVPSPFISATDSLTLLRTLQKRFEKKKYLQLKDNREIRDVQQIVKQLSNYQHSSEVIQQIITKAIVLLEQLTDHHIRINEKVSSLVSFNEFNRFLTRCKELNDEEIECLRLFTSVNELNEFTVKAEVYSYNVVEYLKSIFKYYGYQVVDEVLDSSHYGVPQKRKRFIMMGVRKDNIKIALPKILTDSPYTVEDAIKDLEAIEPQTEISGYKNDIYYPDQQRDHHVSPLLDYYRENLKSESILFNHLNTKSTPLIKKRFEEIKNSNGKNFHSLPEELKSSYTDAKRTQNTVYLRLKYEEPSPTVVNVRKSMWQHPTKARALSVREAARLQSFQDQFIFIGRKDEQYQQVGNAVPPLLAKALATNLLKFI</sequence>
<proteinExistence type="inferred from homology"/>
<gene>
    <name evidence="7" type="ORF">AMD01_12905</name>
</gene>
<dbReference type="Gene3D" id="3.40.50.150">
    <property type="entry name" value="Vaccinia Virus protein VP39"/>
    <property type="match status" value="2"/>
</dbReference>
<protein>
    <recommendedName>
        <fullName evidence="1">DNA (cytosine-5-)-methyltransferase</fullName>
        <ecNumber evidence="1">2.1.1.37</ecNumber>
    </recommendedName>
</protein>
<evidence type="ECO:0000313" key="7">
    <source>
        <dbReference type="EMBL" id="KOO45962.1"/>
    </source>
</evidence>
<dbReference type="PATRIC" id="fig|284581.3.peg.1564"/>